<organism evidence="2 3">
    <name type="scientific">Myceligenerans pegani</name>
    <dbReference type="NCBI Taxonomy" id="2776917"/>
    <lineage>
        <taxon>Bacteria</taxon>
        <taxon>Bacillati</taxon>
        <taxon>Actinomycetota</taxon>
        <taxon>Actinomycetes</taxon>
        <taxon>Micrococcales</taxon>
        <taxon>Promicromonosporaceae</taxon>
        <taxon>Myceligenerans</taxon>
    </lineage>
</organism>
<protein>
    <submittedName>
        <fullName evidence="2">Uncharacterized protein</fullName>
    </submittedName>
</protein>
<reference evidence="2 3" key="1">
    <citation type="submission" date="2020-10" db="EMBL/GenBank/DDBJ databases">
        <title>Myceligenerans pegani sp. nov., an endophytic actinomycete isolated from Peganum harmala L. in Xinjiang, China.</title>
        <authorList>
            <person name="Xin L."/>
        </authorList>
    </citation>
    <scope>NUCLEOTIDE SEQUENCE [LARGE SCALE GENOMIC DNA]</scope>
    <source>
        <strain evidence="2 3">TRM65318</strain>
    </source>
</reference>
<evidence type="ECO:0000313" key="3">
    <source>
        <dbReference type="Proteomes" id="UP000625527"/>
    </source>
</evidence>
<dbReference type="EMBL" id="JADAQT010000113">
    <property type="protein sequence ID" value="MBE1878973.1"/>
    <property type="molecule type" value="Genomic_DNA"/>
</dbReference>
<evidence type="ECO:0000313" key="2">
    <source>
        <dbReference type="EMBL" id="MBE1878973.1"/>
    </source>
</evidence>
<comment type="caution">
    <text evidence="2">The sequence shown here is derived from an EMBL/GenBank/DDBJ whole genome shotgun (WGS) entry which is preliminary data.</text>
</comment>
<feature type="region of interest" description="Disordered" evidence="1">
    <location>
        <begin position="1"/>
        <end position="33"/>
    </location>
</feature>
<accession>A0ABR9N5N4</accession>
<name>A0ABR9N5N4_9MICO</name>
<evidence type="ECO:0000256" key="1">
    <source>
        <dbReference type="SAM" id="MobiDB-lite"/>
    </source>
</evidence>
<dbReference type="Proteomes" id="UP000625527">
    <property type="component" value="Unassembled WGS sequence"/>
</dbReference>
<sequence>MRELVETATNPGAPANTRDHSETGPTGQDRDDERATAQARMLEGADAAAVAAWYQTEATPVHDVLASRIWQAARTLGVTPGEQALALGSQARTWLTAGMRPAPRFTTARPDHAHPAATPPSFAAPANAPQVRHDWQARDWREHGWQAQIPPHLPDQATPLVPAGHRPDGSFALVLINTPLADVRLRLPTHVRARRDGAARTLTLARHVTVPGGLIAAVVPHDLLDTSSPPGDDAVEPAQSSDEISGGLGWPGIGHGADFLGAVRLPSGALRTPPDCDAPVDVVLLRRNPAADGVTGPFRTPGVAAVPGEPVPSCRHYVRNPRAVLGVWLHERDRFGQTGLYITDPAGLWPLALNSALNRLVAHTHTTDHALAAGTPAHLLHPAIEPPHPLAPHPPQHPTRRDNSGNQNSRPL</sequence>
<gene>
    <name evidence="2" type="ORF">IHE71_25095</name>
</gene>
<proteinExistence type="predicted"/>
<feature type="region of interest" description="Disordered" evidence="1">
    <location>
        <begin position="380"/>
        <end position="412"/>
    </location>
</feature>
<feature type="compositionally biased region" description="Pro residues" evidence="1">
    <location>
        <begin position="384"/>
        <end position="397"/>
    </location>
</feature>
<feature type="compositionally biased region" description="Basic and acidic residues" evidence="1">
    <location>
        <begin position="17"/>
        <end position="33"/>
    </location>
</feature>
<keyword evidence="3" id="KW-1185">Reference proteome</keyword>
<dbReference type="RefSeq" id="WP_192865521.1">
    <property type="nucleotide sequence ID" value="NZ_JADAQT010000113.1"/>
</dbReference>